<dbReference type="OrthoDB" id="2016263at2759"/>
<evidence type="ECO:0000256" key="1">
    <source>
        <dbReference type="SAM" id="MobiDB-lite"/>
    </source>
</evidence>
<gene>
    <name evidence="2" type="ORF">GSOID_T00001947001</name>
</gene>
<feature type="compositionally biased region" description="Pro residues" evidence="1">
    <location>
        <begin position="456"/>
        <end position="465"/>
    </location>
</feature>
<dbReference type="Proteomes" id="UP000001307">
    <property type="component" value="Unassembled WGS sequence"/>
</dbReference>
<feature type="region of interest" description="Disordered" evidence="1">
    <location>
        <begin position="251"/>
        <end position="303"/>
    </location>
</feature>
<name>E4XS00_OIKDI</name>
<feature type="region of interest" description="Disordered" evidence="1">
    <location>
        <begin position="397"/>
        <end position="465"/>
    </location>
</feature>
<dbReference type="AlphaFoldDB" id="E4XS00"/>
<reference evidence="2" key="1">
    <citation type="journal article" date="2010" name="Science">
        <title>Plasticity of animal genome architecture unmasked by rapid evolution of a pelagic tunicate.</title>
        <authorList>
            <person name="Denoeud F."/>
            <person name="Henriet S."/>
            <person name="Mungpakdee S."/>
            <person name="Aury J.M."/>
            <person name="Da Silva C."/>
            <person name="Brinkmann H."/>
            <person name="Mikhaleva J."/>
            <person name="Olsen L.C."/>
            <person name="Jubin C."/>
            <person name="Canestro C."/>
            <person name="Bouquet J.M."/>
            <person name="Danks G."/>
            <person name="Poulain J."/>
            <person name="Campsteijn C."/>
            <person name="Adamski M."/>
            <person name="Cross I."/>
            <person name="Yadetie F."/>
            <person name="Muffato M."/>
            <person name="Louis A."/>
            <person name="Butcher S."/>
            <person name="Tsagkogeorga G."/>
            <person name="Konrad A."/>
            <person name="Singh S."/>
            <person name="Jensen M.F."/>
            <person name="Cong E.H."/>
            <person name="Eikeseth-Otteraa H."/>
            <person name="Noel B."/>
            <person name="Anthouard V."/>
            <person name="Porcel B.M."/>
            <person name="Kachouri-Lafond R."/>
            <person name="Nishino A."/>
            <person name="Ugolini M."/>
            <person name="Chourrout P."/>
            <person name="Nishida H."/>
            <person name="Aasland R."/>
            <person name="Huzurbazar S."/>
            <person name="Westhof E."/>
            <person name="Delsuc F."/>
            <person name="Lehrach H."/>
            <person name="Reinhardt R."/>
            <person name="Weissenbach J."/>
            <person name="Roy S.W."/>
            <person name="Artiguenave F."/>
            <person name="Postlethwait J.H."/>
            <person name="Manak J.R."/>
            <person name="Thompson E.M."/>
            <person name="Jaillon O."/>
            <person name="Du Pasquier L."/>
            <person name="Boudinot P."/>
            <person name="Liberles D.A."/>
            <person name="Volff J.N."/>
            <person name="Philippe H."/>
            <person name="Lenhard B."/>
            <person name="Roest Crollius H."/>
            <person name="Wincker P."/>
            <person name="Chourrout D."/>
        </authorList>
    </citation>
    <scope>NUCLEOTIDE SEQUENCE [LARGE SCALE GENOMIC DNA]</scope>
</reference>
<keyword evidence="3" id="KW-1185">Reference proteome</keyword>
<dbReference type="InParanoid" id="E4XS00"/>
<protein>
    <submittedName>
        <fullName evidence="2">Uncharacterized protein</fullName>
    </submittedName>
</protein>
<accession>E4XS00</accession>
<evidence type="ECO:0000313" key="3">
    <source>
        <dbReference type="Proteomes" id="UP000001307"/>
    </source>
</evidence>
<organism evidence="2">
    <name type="scientific">Oikopleura dioica</name>
    <name type="common">Tunicate</name>
    <dbReference type="NCBI Taxonomy" id="34765"/>
    <lineage>
        <taxon>Eukaryota</taxon>
        <taxon>Metazoa</taxon>
        <taxon>Chordata</taxon>
        <taxon>Tunicata</taxon>
        <taxon>Appendicularia</taxon>
        <taxon>Copelata</taxon>
        <taxon>Oikopleuridae</taxon>
        <taxon>Oikopleura</taxon>
    </lineage>
</organism>
<feature type="compositionally biased region" description="Polar residues" evidence="1">
    <location>
        <begin position="286"/>
        <end position="295"/>
    </location>
</feature>
<dbReference type="EMBL" id="FN653127">
    <property type="protein sequence ID" value="CBY12548.1"/>
    <property type="molecule type" value="Genomic_DNA"/>
</dbReference>
<proteinExistence type="predicted"/>
<sequence>MTKPVSEPKDTALDITSLEDLPDAISSSQMELVTKKILSEAGRLSQIEAREAFVTYLRRLQLRFLNAANEKIRDTNITQMDLVCRFLRKASSNLQNPMEINIPTAESGIPVLQRKRILGDLLVEFIARYEGDTEIMLADNPVFSDVVDRPLFQKFCMSCKESDVEEILTKYTTENKSASVFLGAKKRAKEKRNVQLESKSEQLIIEKQESTTPIIPVKMESVESIPVAEKQSQSNIVKPTSLESPYSIVQQHTATNRGRPNFSAGKSRVRSASQEPKLLKRDNREANQISSSSKAEQPPPYPSSCRDAAFIYSGLSSQSSQKQNIRPSIVPRADFSAALAPRVNTASYFSSATSSDAIKLALKGLDRHNTQAEHKTVTELAKQLARVKLNQNIKKRPNSATTIQHQRHQRYNRPNSTTDRTKETASDLFSIPSRTKARPFSATTSSGFIPQDALIPKPPPKPCWR</sequence>
<evidence type="ECO:0000313" key="2">
    <source>
        <dbReference type="EMBL" id="CBY12548.1"/>
    </source>
</evidence>